<dbReference type="PANTHER" id="PTHR42928:SF5">
    <property type="entry name" value="BLR1237 PROTEIN"/>
    <property type="match status" value="1"/>
</dbReference>
<comment type="caution">
    <text evidence="3">The sequence shown here is derived from an EMBL/GenBank/DDBJ whole genome shotgun (WGS) entry which is preliminary data.</text>
</comment>
<dbReference type="InterPro" id="IPR006311">
    <property type="entry name" value="TAT_signal"/>
</dbReference>
<sequence length="335" mass="34345">MTPVSSFRPTRRGLLATLAGAAALPLTGALARASAVPTGFPQRPMTLVVPFSPGGPVDVLGRLLAEAFQARSGHAAMVENRTGGAGNIGIDMVRKAAPDGATLLLIPAGNLTINPTLMPNLPFSVEQDFSPVTLLASAPNIIVAAPGLGVSTIADLIAKAKTERISYGSPGVGSQLHLAMELFNDTAGVALAHVPYRGSSQALTDVIGNHIGLVATNLTAALPAIQARSVVALAMTTARRSPLVPEVPTLAEAGVAGIDVTSWYGMLAPKAVPAATRDALAAVTAEVLQTPAVQDKLAAQGLAVTIEGPEVFAARIRRETAVWAEVIRAHRIVSQ</sequence>
<comment type="similarity">
    <text evidence="1">Belongs to the UPF0065 (bug) family.</text>
</comment>
<dbReference type="Pfam" id="PF03401">
    <property type="entry name" value="TctC"/>
    <property type="match status" value="1"/>
</dbReference>
<evidence type="ECO:0000313" key="3">
    <source>
        <dbReference type="EMBL" id="RAI29667.1"/>
    </source>
</evidence>
<feature type="chain" id="PRO_5016357334" evidence="2">
    <location>
        <begin position="32"/>
        <end position="335"/>
    </location>
</feature>
<dbReference type="PIRSF" id="PIRSF017082">
    <property type="entry name" value="YflP"/>
    <property type="match status" value="1"/>
</dbReference>
<feature type="signal peptide" evidence="2">
    <location>
        <begin position="1"/>
        <end position="31"/>
    </location>
</feature>
<evidence type="ECO:0000256" key="1">
    <source>
        <dbReference type="ARBA" id="ARBA00006987"/>
    </source>
</evidence>
<dbReference type="EMBL" id="NPEU01000671">
    <property type="protein sequence ID" value="RAI29667.1"/>
    <property type="molecule type" value="Genomic_DNA"/>
</dbReference>
<evidence type="ECO:0000313" key="4">
    <source>
        <dbReference type="Proteomes" id="UP000248863"/>
    </source>
</evidence>
<dbReference type="Gene3D" id="3.40.190.150">
    <property type="entry name" value="Bordetella uptake gene, domain 1"/>
    <property type="match status" value="1"/>
</dbReference>
<dbReference type="PROSITE" id="PS51318">
    <property type="entry name" value="TAT"/>
    <property type="match status" value="1"/>
</dbReference>
<dbReference type="OrthoDB" id="7956879at2"/>
<dbReference type="InterPro" id="IPR042100">
    <property type="entry name" value="Bug_dom1"/>
</dbReference>
<name>A0A327JTP6_9BRAD</name>
<organism evidence="3 4">
    <name type="scientific">Rhodoplanes elegans</name>
    <dbReference type="NCBI Taxonomy" id="29408"/>
    <lineage>
        <taxon>Bacteria</taxon>
        <taxon>Pseudomonadati</taxon>
        <taxon>Pseudomonadota</taxon>
        <taxon>Alphaproteobacteria</taxon>
        <taxon>Hyphomicrobiales</taxon>
        <taxon>Nitrobacteraceae</taxon>
        <taxon>Rhodoplanes</taxon>
    </lineage>
</organism>
<gene>
    <name evidence="3" type="ORF">CH338_28425</name>
</gene>
<dbReference type="PANTHER" id="PTHR42928">
    <property type="entry name" value="TRICARBOXYLATE-BINDING PROTEIN"/>
    <property type="match status" value="1"/>
</dbReference>
<reference evidence="3 4" key="1">
    <citation type="submission" date="2017-07" db="EMBL/GenBank/DDBJ databases">
        <title>Draft Genome Sequences of Select Purple Nonsulfur Bacteria.</title>
        <authorList>
            <person name="Lasarre B."/>
            <person name="Mckinlay J.B."/>
        </authorList>
    </citation>
    <scope>NUCLEOTIDE SEQUENCE [LARGE SCALE GENOMIC DNA]</scope>
    <source>
        <strain evidence="3 4">DSM 11907</strain>
    </source>
</reference>
<evidence type="ECO:0000256" key="2">
    <source>
        <dbReference type="SAM" id="SignalP"/>
    </source>
</evidence>
<dbReference type="Gene3D" id="3.40.190.10">
    <property type="entry name" value="Periplasmic binding protein-like II"/>
    <property type="match status" value="1"/>
</dbReference>
<dbReference type="SUPFAM" id="SSF53850">
    <property type="entry name" value="Periplasmic binding protein-like II"/>
    <property type="match status" value="1"/>
</dbReference>
<dbReference type="AlphaFoldDB" id="A0A327JTP6"/>
<proteinExistence type="inferred from homology"/>
<keyword evidence="2" id="KW-0732">Signal</keyword>
<keyword evidence="4" id="KW-1185">Reference proteome</keyword>
<dbReference type="RefSeq" id="WP_111360441.1">
    <property type="nucleotide sequence ID" value="NZ_NHSK01000242.1"/>
</dbReference>
<protein>
    <submittedName>
        <fullName evidence="3">LacI family transcriptional regulator</fullName>
    </submittedName>
</protein>
<dbReference type="Proteomes" id="UP000248863">
    <property type="component" value="Unassembled WGS sequence"/>
</dbReference>
<dbReference type="InterPro" id="IPR005064">
    <property type="entry name" value="BUG"/>
</dbReference>
<accession>A0A327JTP6</accession>